<dbReference type="RefSeq" id="WP_089052983.1">
    <property type="nucleotide sequence ID" value="NZ_MUHA01000005.1"/>
</dbReference>
<evidence type="ECO:0000259" key="2">
    <source>
        <dbReference type="Pfam" id="PF13239"/>
    </source>
</evidence>
<keyword evidence="1" id="KW-0472">Membrane</keyword>
<proteinExistence type="predicted"/>
<dbReference type="EMBL" id="MUHA01000005">
    <property type="protein sequence ID" value="OXB02182.1"/>
    <property type="molecule type" value="Genomic_DNA"/>
</dbReference>
<feature type="transmembrane region" description="Helical" evidence="1">
    <location>
        <begin position="28"/>
        <end position="45"/>
    </location>
</feature>
<evidence type="ECO:0000313" key="3">
    <source>
        <dbReference type="EMBL" id="OXB02182.1"/>
    </source>
</evidence>
<dbReference type="Pfam" id="PF13239">
    <property type="entry name" value="2TM"/>
    <property type="match status" value="1"/>
</dbReference>
<protein>
    <recommendedName>
        <fullName evidence="2">2TM domain-containing protein</fullName>
    </recommendedName>
</protein>
<evidence type="ECO:0000256" key="1">
    <source>
        <dbReference type="SAM" id="Phobius"/>
    </source>
</evidence>
<dbReference type="Proteomes" id="UP000198336">
    <property type="component" value="Unassembled WGS sequence"/>
</dbReference>
<accession>A0A226I9C2</accession>
<comment type="caution">
    <text evidence="3">The sequence shown here is derived from an EMBL/GenBank/DDBJ whole genome shotgun (WGS) entry which is preliminary data.</text>
</comment>
<keyword evidence="1" id="KW-1133">Transmembrane helix</keyword>
<feature type="domain" description="2TM" evidence="2">
    <location>
        <begin position="17"/>
        <end position="99"/>
    </location>
</feature>
<keyword evidence="1" id="KW-0812">Transmembrane</keyword>
<dbReference type="InterPro" id="IPR025698">
    <property type="entry name" value="2TM_dom"/>
</dbReference>
<gene>
    <name evidence="3" type="ORF">B0A75_03945</name>
</gene>
<feature type="transmembrane region" description="Helical" evidence="1">
    <location>
        <begin position="65"/>
        <end position="87"/>
    </location>
</feature>
<sequence>MKTNYNSDQEEYELQQLASKKVVKLKSFYVHSFFYIIAVVLFVLKEYYKLPLNVFPAKFLNGVVMIVWSTVFFGSAIDLFVSAKVFGDKWEKRKMKRILEKREKKQKWE</sequence>
<dbReference type="AlphaFoldDB" id="A0A226I9C2"/>
<organism evidence="3 4">
    <name type="scientific">Flavobacterium oncorhynchi</name>
    <dbReference type="NCBI Taxonomy" id="728056"/>
    <lineage>
        <taxon>Bacteria</taxon>
        <taxon>Pseudomonadati</taxon>
        <taxon>Bacteroidota</taxon>
        <taxon>Flavobacteriia</taxon>
        <taxon>Flavobacteriales</taxon>
        <taxon>Flavobacteriaceae</taxon>
        <taxon>Flavobacterium</taxon>
    </lineage>
</organism>
<name>A0A226I9C2_9FLAO</name>
<reference evidence="3 4" key="1">
    <citation type="submission" date="2016-11" db="EMBL/GenBank/DDBJ databases">
        <title>Whole genomes of Flavobacteriaceae.</title>
        <authorList>
            <person name="Stine C."/>
            <person name="Li C."/>
            <person name="Tadesse D."/>
        </authorList>
    </citation>
    <scope>NUCLEOTIDE SEQUENCE [LARGE SCALE GENOMIC DNA]</scope>
    <source>
        <strain evidence="3 4">CCUG 59446</strain>
    </source>
</reference>
<keyword evidence="4" id="KW-1185">Reference proteome</keyword>
<evidence type="ECO:0000313" key="4">
    <source>
        <dbReference type="Proteomes" id="UP000198336"/>
    </source>
</evidence>